<dbReference type="RefSeq" id="WP_353567096.1">
    <property type="nucleotide sequence ID" value="NZ_BAABRI010000011.1"/>
</dbReference>
<keyword evidence="5 6" id="KW-0472">Membrane</keyword>
<evidence type="ECO:0000313" key="8">
    <source>
        <dbReference type="Proteomes" id="UP001476282"/>
    </source>
</evidence>
<dbReference type="EMBL" id="BAABRI010000011">
    <property type="protein sequence ID" value="GAA5482970.1"/>
    <property type="molecule type" value="Genomic_DNA"/>
</dbReference>
<gene>
    <name evidence="7" type="primary">crtK-2</name>
    <name evidence="7" type="ORF">Hsar01_02196</name>
</gene>
<evidence type="ECO:0000256" key="3">
    <source>
        <dbReference type="ARBA" id="ARBA00022692"/>
    </source>
</evidence>
<proteinExistence type="inferred from homology"/>
<organism evidence="7 8">
    <name type="scientific">Haloferula sargassicola</name>
    <dbReference type="NCBI Taxonomy" id="490096"/>
    <lineage>
        <taxon>Bacteria</taxon>
        <taxon>Pseudomonadati</taxon>
        <taxon>Verrucomicrobiota</taxon>
        <taxon>Verrucomicrobiia</taxon>
        <taxon>Verrucomicrobiales</taxon>
        <taxon>Verrucomicrobiaceae</taxon>
        <taxon>Haloferula</taxon>
    </lineage>
</organism>
<keyword evidence="3 6" id="KW-0812">Transmembrane</keyword>
<accession>A0ABP9UN13</accession>
<comment type="similarity">
    <text evidence="2">Belongs to the TspO/BZRP family.</text>
</comment>
<evidence type="ECO:0000256" key="4">
    <source>
        <dbReference type="ARBA" id="ARBA00022989"/>
    </source>
</evidence>
<sequence>MLGLKAKIILSIIVCELLGAWSGFSTVRTIEGWYDRLIHPPGTPPDWVFGPVWIALYAAMGAAFGLVWERAPAGMKKWQAMAMFVVQLLLNLVWSPVFFGMRRTEIGLVIVAALFMAVFITVLAFHPLEKKAAWLLLPYLAWTGYAAYLNAGILVLNG</sequence>
<keyword evidence="8" id="KW-1185">Reference proteome</keyword>
<evidence type="ECO:0000256" key="6">
    <source>
        <dbReference type="SAM" id="Phobius"/>
    </source>
</evidence>
<evidence type="ECO:0000256" key="5">
    <source>
        <dbReference type="ARBA" id="ARBA00023136"/>
    </source>
</evidence>
<feature type="transmembrane region" description="Helical" evidence="6">
    <location>
        <begin position="80"/>
        <end position="100"/>
    </location>
</feature>
<feature type="transmembrane region" description="Helical" evidence="6">
    <location>
        <begin position="7"/>
        <end position="27"/>
    </location>
</feature>
<evidence type="ECO:0000313" key="7">
    <source>
        <dbReference type="EMBL" id="GAA5482970.1"/>
    </source>
</evidence>
<evidence type="ECO:0000256" key="1">
    <source>
        <dbReference type="ARBA" id="ARBA00004141"/>
    </source>
</evidence>
<feature type="transmembrane region" description="Helical" evidence="6">
    <location>
        <begin position="47"/>
        <end position="68"/>
    </location>
</feature>
<dbReference type="InterPro" id="IPR038330">
    <property type="entry name" value="TspO/MBR-related_sf"/>
</dbReference>
<dbReference type="PIRSF" id="PIRSF005859">
    <property type="entry name" value="PBR"/>
    <property type="match status" value="1"/>
</dbReference>
<dbReference type="Proteomes" id="UP001476282">
    <property type="component" value="Unassembled WGS sequence"/>
</dbReference>
<reference evidence="7 8" key="1">
    <citation type="submission" date="2024-02" db="EMBL/GenBank/DDBJ databases">
        <title>Haloferula sargassicola NBRC 104335.</title>
        <authorList>
            <person name="Ichikawa N."/>
            <person name="Katano-Makiyama Y."/>
            <person name="Hidaka K."/>
        </authorList>
    </citation>
    <scope>NUCLEOTIDE SEQUENCE [LARGE SCALE GENOMIC DNA]</scope>
    <source>
        <strain evidence="7 8">NBRC 104335</strain>
    </source>
</reference>
<name>A0ABP9UN13_9BACT</name>
<keyword evidence="4 6" id="KW-1133">Transmembrane helix</keyword>
<feature type="transmembrane region" description="Helical" evidence="6">
    <location>
        <begin position="132"/>
        <end position="156"/>
    </location>
</feature>
<feature type="transmembrane region" description="Helical" evidence="6">
    <location>
        <begin position="106"/>
        <end position="125"/>
    </location>
</feature>
<dbReference type="Gene3D" id="1.20.1260.100">
    <property type="entry name" value="TspO/MBR protein"/>
    <property type="match status" value="1"/>
</dbReference>
<dbReference type="InterPro" id="IPR004307">
    <property type="entry name" value="TspO_MBR"/>
</dbReference>
<comment type="subcellular location">
    <subcellularLocation>
        <location evidence="1">Membrane</location>
        <topology evidence="1">Multi-pass membrane protein</topology>
    </subcellularLocation>
</comment>
<comment type="caution">
    <text evidence="7">The sequence shown here is derived from an EMBL/GenBank/DDBJ whole genome shotgun (WGS) entry which is preliminary data.</text>
</comment>
<dbReference type="PANTHER" id="PTHR10057">
    <property type="entry name" value="PERIPHERAL-TYPE BENZODIAZEPINE RECEPTOR"/>
    <property type="match status" value="1"/>
</dbReference>
<protein>
    <submittedName>
        <fullName evidence="7">Tryptophan-rich protein TspO</fullName>
    </submittedName>
</protein>
<dbReference type="Pfam" id="PF03073">
    <property type="entry name" value="TspO_MBR"/>
    <property type="match status" value="1"/>
</dbReference>
<evidence type="ECO:0000256" key="2">
    <source>
        <dbReference type="ARBA" id="ARBA00007524"/>
    </source>
</evidence>
<dbReference type="PANTHER" id="PTHR10057:SF0">
    <property type="entry name" value="TRANSLOCATOR PROTEIN"/>
    <property type="match status" value="1"/>
</dbReference>
<dbReference type="CDD" id="cd15904">
    <property type="entry name" value="TSPO_MBR"/>
    <property type="match status" value="1"/>
</dbReference>